<protein>
    <submittedName>
        <fullName evidence="5">Anaerobic ribonucleoside-triphosphate reductase</fullName>
    </submittedName>
</protein>
<proteinExistence type="predicted"/>
<feature type="non-terminal residue" evidence="5">
    <location>
        <position position="100"/>
    </location>
</feature>
<evidence type="ECO:0000313" key="5">
    <source>
        <dbReference type="EMBL" id="HJF39961.1"/>
    </source>
</evidence>
<gene>
    <name evidence="5" type="ORF">K8V91_03475</name>
</gene>
<evidence type="ECO:0000256" key="3">
    <source>
        <dbReference type="PROSITE-ProRule" id="PRU00492"/>
    </source>
</evidence>
<reference evidence="5" key="1">
    <citation type="journal article" date="2021" name="PeerJ">
        <title>Extensive microbial diversity within the chicken gut microbiome revealed by metagenomics and culture.</title>
        <authorList>
            <person name="Gilroy R."/>
            <person name="Ravi A."/>
            <person name="Getino M."/>
            <person name="Pursley I."/>
            <person name="Horton D.L."/>
            <person name="Alikhan N.F."/>
            <person name="Baker D."/>
            <person name="Gharbi K."/>
            <person name="Hall N."/>
            <person name="Watson M."/>
            <person name="Adriaenssens E.M."/>
            <person name="Foster-Nyarko E."/>
            <person name="Jarju S."/>
            <person name="Secka A."/>
            <person name="Antonio M."/>
            <person name="Oren A."/>
            <person name="Chaudhuri R.R."/>
            <person name="La Ragione R."/>
            <person name="Hildebrand F."/>
            <person name="Pallen M.J."/>
        </authorList>
    </citation>
    <scope>NUCLEOTIDE SEQUENCE</scope>
    <source>
        <strain evidence="5">CHK193-16274</strain>
    </source>
</reference>
<comment type="caution">
    <text evidence="5">The sequence shown here is derived from an EMBL/GenBank/DDBJ whole genome shotgun (WGS) entry which is preliminary data.</text>
</comment>
<evidence type="ECO:0000313" key="6">
    <source>
        <dbReference type="Proteomes" id="UP000749320"/>
    </source>
</evidence>
<name>A0A921G948_9FIRM</name>
<keyword evidence="1 3" id="KW-0547">Nucleotide-binding</keyword>
<dbReference type="InterPro" id="IPR005144">
    <property type="entry name" value="ATP-cone_dom"/>
</dbReference>
<organism evidence="5 6">
    <name type="scientific">Thomasclavelia spiroformis</name>
    <dbReference type="NCBI Taxonomy" id="29348"/>
    <lineage>
        <taxon>Bacteria</taxon>
        <taxon>Bacillati</taxon>
        <taxon>Bacillota</taxon>
        <taxon>Erysipelotrichia</taxon>
        <taxon>Erysipelotrichales</taxon>
        <taxon>Coprobacillaceae</taxon>
        <taxon>Thomasclavelia</taxon>
    </lineage>
</organism>
<dbReference type="EMBL" id="DYWV01000116">
    <property type="protein sequence ID" value="HJF39961.1"/>
    <property type="molecule type" value="Genomic_DNA"/>
</dbReference>
<dbReference type="AlphaFoldDB" id="A0A921G948"/>
<dbReference type="GO" id="GO:0005524">
    <property type="term" value="F:ATP binding"/>
    <property type="evidence" value="ECO:0007669"/>
    <property type="project" value="UniProtKB-UniRule"/>
</dbReference>
<feature type="domain" description="ATP-cone" evidence="4">
    <location>
        <begin position="1"/>
        <end position="92"/>
    </location>
</feature>
<evidence type="ECO:0000259" key="4">
    <source>
        <dbReference type="PROSITE" id="PS51161"/>
    </source>
</evidence>
<evidence type="ECO:0000256" key="2">
    <source>
        <dbReference type="ARBA" id="ARBA00022840"/>
    </source>
</evidence>
<reference evidence="5" key="2">
    <citation type="submission" date="2021-09" db="EMBL/GenBank/DDBJ databases">
        <authorList>
            <person name="Gilroy R."/>
        </authorList>
    </citation>
    <scope>NUCLEOTIDE SEQUENCE</scope>
    <source>
        <strain evidence="5">CHK193-16274</strain>
    </source>
</reference>
<dbReference type="PROSITE" id="PS51161">
    <property type="entry name" value="ATP_CONE"/>
    <property type="match status" value="1"/>
</dbReference>
<keyword evidence="2 3" id="KW-0067">ATP-binding</keyword>
<accession>A0A921G948</accession>
<dbReference type="Proteomes" id="UP000749320">
    <property type="component" value="Unassembled WGS sequence"/>
</dbReference>
<dbReference type="Pfam" id="PF03477">
    <property type="entry name" value="ATP-cone"/>
    <property type="match status" value="1"/>
</dbReference>
<sequence>MKVIKRDGQKVDFDASKIENAILKAMKCGSGIVDTKCAHDIAVEIEKWHEFDGNNISIYRIEGQVFEKLIEKGQILTAKAYEGYRKVREFQRETNTIDNE</sequence>
<evidence type="ECO:0000256" key="1">
    <source>
        <dbReference type="ARBA" id="ARBA00022741"/>
    </source>
</evidence>